<evidence type="ECO:0000256" key="5">
    <source>
        <dbReference type="ARBA" id="ARBA00022512"/>
    </source>
</evidence>
<comment type="subcellular location">
    <subcellularLocation>
        <location evidence="1">Cell membrane</location>
    </subcellularLocation>
    <subcellularLocation>
        <location evidence="2">Secreted</location>
        <location evidence="2">Cell wall</location>
        <location evidence="2">S-layer</location>
    </subcellularLocation>
</comment>
<dbReference type="NCBIfam" id="NF045517">
    <property type="entry name" value="halo_surf_dom"/>
    <property type="match status" value="1"/>
</dbReference>
<dbReference type="NCBIfam" id="TIGR04207">
    <property type="entry name" value="halo_sig_pep"/>
    <property type="match status" value="1"/>
</dbReference>
<evidence type="ECO:0000256" key="10">
    <source>
        <dbReference type="ARBA" id="ARBA00022989"/>
    </source>
</evidence>
<evidence type="ECO:0000256" key="14">
    <source>
        <dbReference type="SAM" id="Phobius"/>
    </source>
</evidence>
<keyword evidence="10 14" id="KW-1133">Transmembrane helix</keyword>
<evidence type="ECO:0000313" key="17">
    <source>
        <dbReference type="EMBL" id="QLG63987.1"/>
    </source>
</evidence>
<protein>
    <submittedName>
        <fullName evidence="17">PGF-CTERM sorting domain-containing protein</fullName>
    </submittedName>
</protein>
<dbReference type="KEGG" id="halu:HUG12_04880"/>
<keyword evidence="18" id="KW-1185">Reference proteome</keyword>
<keyword evidence="6" id="KW-0964">Secreted</keyword>
<gene>
    <name evidence="17" type="ORF">HUG12_04880</name>
</gene>
<accession>A0A7D5LDU1</accession>
<sequence length="847" mass="87998">MTNTTNKARALVLAALMVFSVFAGSVAFAGSAAAAAGNGQIAIDQRAIDIGQESDTQTFSFDYEQESGDETITIDVSETLDNGVEITSASVNGEPVEVDNGEITLDASDAQATNDVVLDLDLSDASTDSRVTHVISDSESGEEIEVQYKLFEASDTSFTDGDSGGTIQVGEPVTLVTSDGSEQGIEIFRVDDSNDGDYTPVDTLHTAPGDRITYDTSDLEAGEDYKIAFDGESASSATITLQTRDLGLSAELVDNTVQTDESVEVSAESNDPQGAYTAVLLDSDGDEVDGTEVTGTFTGSGDADIAIDAPETTGNYTVEVTHDDTGVSVETDEVQVEEAGDEDIAVANDSVTDQQGDIAAITVELDETDTGSVVIGDYEDDSYQANISVEDGDDDGEVTVLFNTYLAGMSTGSDYSASDVVSAEGDDDTATLENFDSEQQDLDDLLDSGEYDISVSTSPITEGDASTALNNEDDLSTLILEERSTDEMNLWRASSDTIEEIQDEDAEDQVSAVDDAVSNDGLTETDMVAGSDDGADQLVFQTSASGLEGLLDAAGADGDSVSEQLAAATSSGQVALSIEQTEATTGNNQDPKEVDVTSDSLSVVSDSDENVYYIVFDPSAASFVEDGEFEDGDAYEAELSIADGRLLELDDEDVDGDGLASSSDDYDSVNATFDYEAAEGSFDDPTNVTASENVSIEGETNIAPGSEVNVRIRSGDNTEPRFIETITATVQADGTLEATGFDLSDNAAGDTFTVTGTGTFAAFEEADGNIVESVGTSTPGTDDGTPTTDDGTPTDTATPDDGTPTDTATPDGNGDDSTPTETTTPGFTAVLALIALIGAALVAVRRD</sequence>
<feature type="region of interest" description="Disordered" evidence="13">
    <location>
        <begin position="767"/>
        <end position="824"/>
    </location>
</feature>
<keyword evidence="11 14" id="KW-0472">Membrane</keyword>
<keyword evidence="12" id="KW-0325">Glycoprotein</keyword>
<dbReference type="InterPro" id="IPR057149">
    <property type="entry name" value="DUF7827"/>
</dbReference>
<dbReference type="Proteomes" id="UP000509626">
    <property type="component" value="Chromosome"/>
</dbReference>
<dbReference type="NCBIfam" id="TIGR04126">
    <property type="entry name" value="PGF_CTERM"/>
    <property type="match status" value="1"/>
</dbReference>
<feature type="transmembrane region" description="Helical" evidence="14">
    <location>
        <begin position="826"/>
        <end position="844"/>
    </location>
</feature>
<organism evidence="17 18">
    <name type="scientific">Halorarum salinum</name>
    <dbReference type="NCBI Taxonomy" id="2743089"/>
    <lineage>
        <taxon>Archaea</taxon>
        <taxon>Methanobacteriati</taxon>
        <taxon>Methanobacteriota</taxon>
        <taxon>Stenosarchaea group</taxon>
        <taxon>Halobacteria</taxon>
        <taxon>Halobacteriales</taxon>
        <taxon>Haloferacaceae</taxon>
        <taxon>Halorarum</taxon>
    </lineage>
</organism>
<dbReference type="Pfam" id="PF18204">
    <property type="entry name" value="PGF-CTERM"/>
    <property type="match status" value="1"/>
</dbReference>
<dbReference type="Pfam" id="PF25162">
    <property type="entry name" value="DUF7827"/>
    <property type="match status" value="1"/>
</dbReference>
<dbReference type="GO" id="GO:0005886">
    <property type="term" value="C:plasma membrane"/>
    <property type="evidence" value="ECO:0007669"/>
    <property type="project" value="UniProtKB-SubCell"/>
</dbReference>
<feature type="domain" description="PGF-CTERM archaeal protein-sorting signal" evidence="15">
    <location>
        <begin position="824"/>
        <end position="846"/>
    </location>
</feature>
<dbReference type="GO" id="GO:0030115">
    <property type="term" value="C:S-layer"/>
    <property type="evidence" value="ECO:0007669"/>
    <property type="project" value="UniProtKB-SubCell"/>
</dbReference>
<evidence type="ECO:0000256" key="6">
    <source>
        <dbReference type="ARBA" id="ARBA00022525"/>
    </source>
</evidence>
<evidence type="ECO:0000256" key="9">
    <source>
        <dbReference type="ARBA" id="ARBA00022729"/>
    </source>
</evidence>
<evidence type="ECO:0000256" key="2">
    <source>
        <dbReference type="ARBA" id="ARBA00004237"/>
    </source>
</evidence>
<evidence type="ECO:0000256" key="12">
    <source>
        <dbReference type="ARBA" id="ARBA00023180"/>
    </source>
</evidence>
<evidence type="ECO:0000256" key="4">
    <source>
        <dbReference type="ARBA" id="ARBA00022475"/>
    </source>
</evidence>
<evidence type="ECO:0000256" key="11">
    <source>
        <dbReference type="ARBA" id="ARBA00023136"/>
    </source>
</evidence>
<proteinExistence type="inferred from homology"/>
<keyword evidence="7" id="KW-0701">S-layer</keyword>
<evidence type="ECO:0000256" key="8">
    <source>
        <dbReference type="ARBA" id="ARBA00022692"/>
    </source>
</evidence>
<evidence type="ECO:0000313" key="18">
    <source>
        <dbReference type="Proteomes" id="UP000509626"/>
    </source>
</evidence>
<evidence type="ECO:0000256" key="1">
    <source>
        <dbReference type="ARBA" id="ARBA00004236"/>
    </source>
</evidence>
<dbReference type="InterPro" id="IPR026371">
    <property type="entry name" value="PGF_CTERM"/>
</dbReference>
<comment type="similarity">
    <text evidence="3">Belongs to the halobacterial S-layer protein family.</text>
</comment>
<keyword evidence="9" id="KW-0732">Signal</keyword>
<dbReference type="EMBL" id="CP058579">
    <property type="protein sequence ID" value="QLG63987.1"/>
    <property type="molecule type" value="Genomic_DNA"/>
</dbReference>
<evidence type="ECO:0000256" key="13">
    <source>
        <dbReference type="SAM" id="MobiDB-lite"/>
    </source>
</evidence>
<evidence type="ECO:0000256" key="7">
    <source>
        <dbReference type="ARBA" id="ARBA00022601"/>
    </source>
</evidence>
<keyword evidence="5" id="KW-0134">Cell wall</keyword>
<feature type="domain" description="DUF7827" evidence="16">
    <location>
        <begin position="336"/>
        <end position="457"/>
    </location>
</feature>
<name>A0A7D5LDU1_9EURY</name>
<evidence type="ECO:0000259" key="15">
    <source>
        <dbReference type="Pfam" id="PF18204"/>
    </source>
</evidence>
<keyword evidence="4" id="KW-1003">Cell membrane</keyword>
<evidence type="ECO:0000259" key="16">
    <source>
        <dbReference type="Pfam" id="PF25162"/>
    </source>
</evidence>
<reference evidence="17 18" key="1">
    <citation type="submission" date="2020-06" db="EMBL/GenBank/DDBJ databases">
        <title>NJ-3-1, isolated from saline soil.</title>
        <authorList>
            <person name="Cui H.L."/>
            <person name="Shi X."/>
        </authorList>
    </citation>
    <scope>NUCLEOTIDE SEQUENCE [LARGE SCALE GENOMIC DNA]</scope>
    <source>
        <strain evidence="17 18">NJ-3-1</strain>
    </source>
</reference>
<evidence type="ECO:0000256" key="3">
    <source>
        <dbReference type="ARBA" id="ARBA00009327"/>
    </source>
</evidence>
<keyword evidence="8 14" id="KW-0812">Transmembrane</keyword>
<feature type="compositionally biased region" description="Low complexity" evidence="13">
    <location>
        <begin position="778"/>
        <end position="824"/>
    </location>
</feature>
<dbReference type="InterPro" id="IPR026452">
    <property type="entry name" value="Surf_glycop_sig_pep"/>
</dbReference>
<dbReference type="AlphaFoldDB" id="A0A7D5LDU1"/>